<dbReference type="EMBL" id="FQTW01000002">
    <property type="protein sequence ID" value="SHE49279.1"/>
    <property type="molecule type" value="Genomic_DNA"/>
</dbReference>
<organism evidence="1 2">
    <name type="scientific">Psychroflexus salarius</name>
    <dbReference type="NCBI Taxonomy" id="1155689"/>
    <lineage>
        <taxon>Bacteria</taxon>
        <taxon>Pseudomonadati</taxon>
        <taxon>Bacteroidota</taxon>
        <taxon>Flavobacteriia</taxon>
        <taxon>Flavobacteriales</taxon>
        <taxon>Flavobacteriaceae</taxon>
        <taxon>Psychroflexus</taxon>
    </lineage>
</organism>
<name>A0A1M4TXR9_9FLAO</name>
<gene>
    <name evidence="1" type="ORF">SAMN05444278_10279</name>
</gene>
<dbReference type="PROSITE" id="PS51257">
    <property type="entry name" value="PROKAR_LIPOPROTEIN"/>
    <property type="match status" value="1"/>
</dbReference>
<dbReference type="OrthoDB" id="9785180at2"/>
<evidence type="ECO:0000313" key="1">
    <source>
        <dbReference type="EMBL" id="SHE49279.1"/>
    </source>
</evidence>
<dbReference type="STRING" id="1155689.SAMN05444278_10279"/>
<dbReference type="RefSeq" id="WP_083574461.1">
    <property type="nucleotide sequence ID" value="NZ_FQTW01000002.1"/>
</dbReference>
<proteinExistence type="predicted"/>
<protein>
    <recommendedName>
        <fullName evidence="3">Peptidylprolyl isomerase</fullName>
    </recommendedName>
</protein>
<accession>A0A1M4TXR9</accession>
<keyword evidence="2" id="KW-1185">Reference proteome</keyword>
<reference evidence="1 2" key="1">
    <citation type="submission" date="2016-11" db="EMBL/GenBank/DDBJ databases">
        <authorList>
            <person name="Jaros S."/>
            <person name="Januszkiewicz K."/>
            <person name="Wedrychowicz H."/>
        </authorList>
    </citation>
    <scope>NUCLEOTIDE SEQUENCE [LARGE SCALE GENOMIC DNA]</scope>
    <source>
        <strain evidence="1 2">DSM 25661</strain>
    </source>
</reference>
<dbReference type="Proteomes" id="UP000184462">
    <property type="component" value="Unassembled WGS sequence"/>
</dbReference>
<evidence type="ECO:0000313" key="2">
    <source>
        <dbReference type="Proteomes" id="UP000184462"/>
    </source>
</evidence>
<sequence>MKINKLIFGLIILSLGSCQLFSVQEESEVLASVNTHQLYKSDLVAALPSQITKNDSAIFAQSFIEKWATDKILIDRAKLNLPKTQQSYFDSLAKDYRDELLKKAYLNAVVEKQAKAQIDSIEIANYYEQNKLNFKLNESLLQIRYIVLKQDIQGFKTIKKAFIRFDESDKRQLANQSLEFKSLYLNDSTWVRSIDIEKELKPYIENFDLELFNRKGFVEKNIKDTFVLIYLKNKLSRNDQAPLSYIKPTIRQILLNKKKLQVSQQIQQELKNDAIQNNEFKIYE</sequence>
<dbReference type="AlphaFoldDB" id="A0A1M4TXR9"/>
<evidence type="ECO:0008006" key="3">
    <source>
        <dbReference type="Google" id="ProtNLM"/>
    </source>
</evidence>